<dbReference type="Gene3D" id="3.20.20.10">
    <property type="entry name" value="Alanine racemase"/>
    <property type="match status" value="1"/>
</dbReference>
<feature type="domain" description="Alanine racemase C-terminal" evidence="6">
    <location>
        <begin position="225"/>
        <end position="337"/>
    </location>
</feature>
<dbReference type="EC" id="5.1.1.1" evidence="7"/>
<dbReference type="GO" id="GO:0008784">
    <property type="term" value="F:alanine racemase activity"/>
    <property type="evidence" value="ECO:0007669"/>
    <property type="project" value="UniProtKB-EC"/>
</dbReference>
<dbReference type="PANTHER" id="PTHR30511">
    <property type="entry name" value="ALANINE RACEMASE"/>
    <property type="match status" value="1"/>
</dbReference>
<dbReference type="CDD" id="cd00430">
    <property type="entry name" value="PLPDE_III_AR"/>
    <property type="match status" value="1"/>
</dbReference>
<evidence type="ECO:0000256" key="3">
    <source>
        <dbReference type="ARBA" id="ARBA00023235"/>
    </source>
</evidence>
<proteinExistence type="predicted"/>
<name>A0A0S4RXK0_CAMHY</name>
<dbReference type="GO" id="GO:0005829">
    <property type="term" value="C:cytosol"/>
    <property type="evidence" value="ECO:0007669"/>
    <property type="project" value="TreeGrafter"/>
</dbReference>
<organism evidence="7 8">
    <name type="scientific">Campylobacter hyointestinalis subsp. hyointestinalis</name>
    <dbReference type="NCBI Taxonomy" id="91352"/>
    <lineage>
        <taxon>Bacteria</taxon>
        <taxon>Pseudomonadati</taxon>
        <taxon>Campylobacterota</taxon>
        <taxon>Epsilonproteobacteria</taxon>
        <taxon>Campylobacterales</taxon>
        <taxon>Campylobacteraceae</taxon>
        <taxon>Campylobacter</taxon>
    </lineage>
</organism>
<dbReference type="SUPFAM" id="SSF51419">
    <property type="entry name" value="PLP-binding barrel"/>
    <property type="match status" value="1"/>
</dbReference>
<dbReference type="Pfam" id="PF00842">
    <property type="entry name" value="Ala_racemase_C"/>
    <property type="match status" value="1"/>
</dbReference>
<dbReference type="Gene3D" id="2.40.37.10">
    <property type="entry name" value="Lyase, Ornithine Decarboxylase, Chain A, domain 1"/>
    <property type="match status" value="1"/>
</dbReference>
<evidence type="ECO:0000256" key="5">
    <source>
        <dbReference type="PIRSR" id="PIRSR600821-52"/>
    </source>
</evidence>
<evidence type="ECO:0000313" key="8">
    <source>
        <dbReference type="Proteomes" id="UP000052237"/>
    </source>
</evidence>
<dbReference type="Pfam" id="PF01168">
    <property type="entry name" value="Ala_racemase_N"/>
    <property type="match status" value="1"/>
</dbReference>
<comment type="caution">
    <text evidence="7">The sequence shown here is derived from an EMBL/GenBank/DDBJ whole genome shotgun (WGS) entry which is preliminary data.</text>
</comment>
<evidence type="ECO:0000256" key="4">
    <source>
        <dbReference type="PIRSR" id="PIRSR600821-50"/>
    </source>
</evidence>
<dbReference type="InterPro" id="IPR009006">
    <property type="entry name" value="Ala_racemase/Decarboxylase_C"/>
</dbReference>
<dbReference type="Proteomes" id="UP000052237">
    <property type="component" value="Unassembled WGS sequence"/>
</dbReference>
<keyword evidence="3 7" id="KW-0413">Isomerase</keyword>
<evidence type="ECO:0000313" key="7">
    <source>
        <dbReference type="EMBL" id="CUU77971.1"/>
    </source>
</evidence>
<dbReference type="AlphaFoldDB" id="A0A0S4RXK0"/>
<dbReference type="InterPro" id="IPR011079">
    <property type="entry name" value="Ala_racemase_C"/>
</dbReference>
<dbReference type="NCBIfam" id="NF000791">
    <property type="entry name" value="PRK00053.2-2"/>
    <property type="match status" value="1"/>
</dbReference>
<dbReference type="InterPro" id="IPR000821">
    <property type="entry name" value="Ala_racemase"/>
</dbReference>
<dbReference type="SUPFAM" id="SSF50621">
    <property type="entry name" value="Alanine racemase C-terminal domain-like"/>
    <property type="match status" value="1"/>
</dbReference>
<protein>
    <submittedName>
        <fullName evidence="7">Alanine racemase</fullName>
        <ecNumber evidence="7">5.1.1.-</ecNumber>
        <ecNumber evidence="7">5.1.1.1</ecNumber>
    </submittedName>
</protein>
<evidence type="ECO:0000259" key="6">
    <source>
        <dbReference type="SMART" id="SM01005"/>
    </source>
</evidence>
<feature type="binding site" evidence="5">
    <location>
        <position position="118"/>
    </location>
    <ligand>
        <name>substrate</name>
    </ligand>
</feature>
<accession>A0A0S4RXK0</accession>
<evidence type="ECO:0000256" key="2">
    <source>
        <dbReference type="ARBA" id="ARBA00022898"/>
    </source>
</evidence>
<dbReference type="RefSeq" id="WP_059435076.1">
    <property type="nucleotide sequence ID" value="NZ_FAVB01000002.1"/>
</dbReference>
<dbReference type="GO" id="GO:0030632">
    <property type="term" value="P:D-alanine biosynthetic process"/>
    <property type="evidence" value="ECO:0007669"/>
    <property type="project" value="TreeGrafter"/>
</dbReference>
<dbReference type="PROSITE" id="PS00395">
    <property type="entry name" value="ALANINE_RACEMASE"/>
    <property type="match status" value="1"/>
</dbReference>
<dbReference type="PANTHER" id="PTHR30511:SF0">
    <property type="entry name" value="ALANINE RACEMASE, CATABOLIC-RELATED"/>
    <property type="match status" value="1"/>
</dbReference>
<reference evidence="7 8" key="1">
    <citation type="submission" date="2015-11" db="EMBL/GenBank/DDBJ databases">
        <authorList>
            <consortium name="Pathogen Informatics"/>
        </authorList>
    </citation>
    <scope>NUCLEOTIDE SEQUENCE [LARGE SCALE GENOMIC DNA]</scope>
    <source>
        <strain evidence="7 8">006A-0059</strain>
    </source>
</reference>
<dbReference type="GO" id="GO:0030170">
    <property type="term" value="F:pyridoxal phosphate binding"/>
    <property type="evidence" value="ECO:0007669"/>
    <property type="project" value="TreeGrafter"/>
</dbReference>
<dbReference type="PRINTS" id="PR00992">
    <property type="entry name" value="ALARACEMASE"/>
</dbReference>
<gene>
    <name evidence="7" type="primary">alr</name>
    <name evidence="7" type="ORF">ERS686654_00910</name>
</gene>
<feature type="binding site" evidence="5">
    <location>
        <position position="292"/>
    </location>
    <ligand>
        <name>substrate</name>
    </ligand>
</feature>
<dbReference type="SMART" id="SM01005">
    <property type="entry name" value="Ala_racemase_C"/>
    <property type="match status" value="1"/>
</dbReference>
<dbReference type="InterPro" id="IPR001608">
    <property type="entry name" value="Ala_racemase_N"/>
</dbReference>
<keyword evidence="2 4" id="KW-0663">Pyridoxal phosphate</keyword>
<dbReference type="InterPro" id="IPR020622">
    <property type="entry name" value="Ala_racemase_pyridoxalP-BS"/>
</dbReference>
<dbReference type="GO" id="GO:0009252">
    <property type="term" value="P:peptidoglycan biosynthetic process"/>
    <property type="evidence" value="ECO:0007669"/>
    <property type="project" value="TreeGrafter"/>
</dbReference>
<evidence type="ECO:0000256" key="1">
    <source>
        <dbReference type="ARBA" id="ARBA00001933"/>
    </source>
</evidence>
<dbReference type="EMBL" id="FAVB01000002">
    <property type="protein sequence ID" value="CUU77971.1"/>
    <property type="molecule type" value="Genomic_DNA"/>
</dbReference>
<sequence>MSEIIIDKNAYLHNLTQISNKVGDKEKVIAVLKDNAYGHGASLMAKLASEFGIKWACVKSIKEAEEISLFFENIIVLSHIPTGDENPKFIYAINDISNLLNLKKGLKVHLAIDTMMHRNGLKLGDLQSAFEIAKKMDLKICGAYTHFRSSDEFSAEYFVQKENFEIAKARLRELFDKFNLPKGVFHSHNSAALERATDLGDELVRVGIAQFGYAQFNDSLNLKKVLSLWAHRVSKRVLAKGECVGYGGVFVASLDLDIATYDLGYGDGLLRYCGIGDLHLANGQKVLGKMSMDSFSTIDAGSKVCVFDDANVWAEFFRTISYDILVKLSKDIPRKII</sequence>
<feature type="modified residue" description="N6-(pyridoxal phosphate)lysine" evidence="4">
    <location>
        <position position="33"/>
    </location>
</feature>
<comment type="cofactor">
    <cofactor evidence="1 4">
        <name>pyridoxal 5'-phosphate</name>
        <dbReference type="ChEBI" id="CHEBI:597326"/>
    </cofactor>
</comment>
<dbReference type="EC" id="5.1.1.-" evidence="7"/>
<dbReference type="InterPro" id="IPR029066">
    <property type="entry name" value="PLP-binding_barrel"/>
</dbReference>
<keyword evidence="8" id="KW-1185">Reference proteome</keyword>